<dbReference type="PANTHER" id="PTHR43308:SF5">
    <property type="entry name" value="S-LAYER PROTEIN _ PEPTIDOGLYCAN ENDO-BETA-N-ACETYLGLUCOSAMINIDASE"/>
    <property type="match status" value="1"/>
</dbReference>
<dbReference type="InterPro" id="IPR013378">
    <property type="entry name" value="InlB-like_B-rpt"/>
</dbReference>
<comment type="subcellular location">
    <subcellularLocation>
        <location evidence="1">Cell envelope</location>
    </subcellularLocation>
</comment>
<dbReference type="Pfam" id="PF00395">
    <property type="entry name" value="SLH"/>
    <property type="match status" value="3"/>
</dbReference>
<dbReference type="NCBIfam" id="TIGR02543">
    <property type="entry name" value="List_Bact_rpt"/>
    <property type="match status" value="3"/>
</dbReference>
<dbReference type="Gene3D" id="2.60.40.4270">
    <property type="entry name" value="Listeria-Bacteroides repeat domain"/>
    <property type="match status" value="11"/>
</dbReference>
<name>A0ABX2DZV3_9BACL</name>
<gene>
    <name evidence="4" type="ORF">HQN87_30890</name>
</gene>
<protein>
    <submittedName>
        <fullName evidence="4">InlB B-repeat-containing protein</fullName>
    </submittedName>
</protein>
<dbReference type="Pfam" id="PF09479">
    <property type="entry name" value="Flg_new"/>
    <property type="match status" value="11"/>
</dbReference>
<feature type="compositionally biased region" description="Gly residues" evidence="2">
    <location>
        <begin position="945"/>
        <end position="960"/>
    </location>
</feature>
<reference evidence="4 5" key="1">
    <citation type="submission" date="2020-05" db="EMBL/GenBank/DDBJ databases">
        <title>Paenibacillus glebae, sp. nov., Paenibacillus humi sp. nov., Paenibacillus pedi sp. nov., Paenibacillus terrestris sp. nov. and Paenibacillus terricola sp. nov., isolated from a forest top soil sample.</title>
        <authorList>
            <person name="Qi S."/>
            <person name="Carlier A."/>
            <person name="Cnockaert M."/>
            <person name="Vandamme P."/>
        </authorList>
    </citation>
    <scope>NUCLEOTIDE SEQUENCE [LARGE SCALE GENOMIC DNA]</scope>
    <source>
        <strain evidence="4 5">LMG 29502</strain>
    </source>
</reference>
<feature type="domain" description="SLH" evidence="3">
    <location>
        <begin position="1108"/>
        <end position="1168"/>
    </location>
</feature>
<proteinExistence type="predicted"/>
<dbReference type="PANTHER" id="PTHR43308">
    <property type="entry name" value="OUTER MEMBRANE PROTEIN ALPHA-RELATED"/>
    <property type="match status" value="1"/>
</dbReference>
<dbReference type="EMBL" id="JABMKX010000030">
    <property type="protein sequence ID" value="NQX49712.1"/>
    <property type="molecule type" value="Genomic_DNA"/>
</dbReference>
<organism evidence="4 5">
    <name type="scientific">Paenibacillus tritici</name>
    <dbReference type="NCBI Taxonomy" id="1873425"/>
    <lineage>
        <taxon>Bacteria</taxon>
        <taxon>Bacillati</taxon>
        <taxon>Bacillota</taxon>
        <taxon>Bacilli</taxon>
        <taxon>Bacillales</taxon>
        <taxon>Paenibacillaceae</taxon>
        <taxon>Paenibacillus</taxon>
    </lineage>
</organism>
<feature type="region of interest" description="Disordered" evidence="2">
    <location>
        <begin position="945"/>
        <end position="964"/>
    </location>
</feature>
<evidence type="ECO:0000256" key="2">
    <source>
        <dbReference type="SAM" id="MobiDB-lite"/>
    </source>
</evidence>
<feature type="domain" description="SLH" evidence="3">
    <location>
        <begin position="1169"/>
        <end position="1232"/>
    </location>
</feature>
<dbReference type="InterPro" id="IPR001119">
    <property type="entry name" value="SLH_dom"/>
</dbReference>
<evidence type="ECO:0000259" key="3">
    <source>
        <dbReference type="PROSITE" id="PS51272"/>
    </source>
</evidence>
<comment type="caution">
    <text evidence="4">The sequence shown here is derived from an EMBL/GenBank/DDBJ whole genome shotgun (WGS) entry which is preliminary data.</text>
</comment>
<evidence type="ECO:0000313" key="4">
    <source>
        <dbReference type="EMBL" id="NQX49712.1"/>
    </source>
</evidence>
<accession>A0ABX2DZV3</accession>
<dbReference type="Proteomes" id="UP000711047">
    <property type="component" value="Unassembled WGS sequence"/>
</dbReference>
<evidence type="ECO:0000256" key="1">
    <source>
        <dbReference type="ARBA" id="ARBA00004196"/>
    </source>
</evidence>
<evidence type="ECO:0000313" key="5">
    <source>
        <dbReference type="Proteomes" id="UP000711047"/>
    </source>
</evidence>
<dbReference type="Gene3D" id="2.60.220.30">
    <property type="match status" value="1"/>
</dbReference>
<feature type="domain" description="SLH" evidence="3">
    <location>
        <begin position="1233"/>
        <end position="1290"/>
    </location>
</feature>
<sequence length="1290" mass="131441">MSWTKRYEGTYGSLNGVTYGNGTFIAVGNRGDIFQNIDLPAYTVTYNGNGSTGGTVPTDSHSYAQNAAVTVVGNTGSLVKTGNTFMGWNTAANGSGTNYAEGATFSMGAANVTLFAQWTADPTYTVTYSGNGSTGGTVPTDSNPYTKNATVTVVGNTGSLVKTGNTFAGWNTAANGSGTSYAEGATFSMGVANVTLYAQWTANPTYTVTYSGNGSTGGAVPTDSNPYTQNAAVTVVGNTGSLVKTGNTFAGWNTAANGSGTSYAANATFSMGAANVTLYAQWTADPTYTVMYSGNGSTGGTVPTDSHSYAQNAAVTVLGNTGSLEKTGNTFTGWNTAANGSGTSYAEGATFSMGAANVTLYAQWTADPTYTVMYNGNGSTGGTVPTDSNAYTQNAEVTVLGNTGSLEKTGNTFMGWNTAANGSGTSYAADATFSMGAANVTLYAQWTADATYTVTYSGNGSTGGTVPTDSNAYTQNAAVTVLGNTGSLVKTGNTFMGWNTAANGSGTSYAADATFSMGAANVTLYAQWTANPAYTITYSGNGSTGGTVPTDSNSYSQNATVTVVGNMGSLVKTGNTFTGWNTAADGSGTSYAEGATFSMGAANVTLYAQWTTNPAYTVTYDGNGSTGGTVPTDSNPYAQNATVTVVGNTGSLVKTGNTFMGWNTAANGSGTSYAADATFSMGAANVTLYAQWTTNPSYTVTYDGNGSTGGTVPTDSNPYTKNAVVTVIGNTGSLAKTGNTFAGWNTAANGSGTSYAADATFSMGAANVTLYAQWTADPAYTVTYSGNGSTGGTVPTDSHSYAQNAAVTVLGNTGSLEKTGNTFAGWNTAANGSGTSYAEGVTFSMGAANVTLYAQWTADPTYTVTYNGNGSTGGTVPTDSHSYVQNAMVTVVGNTGSLVKTGNTFAGWNTAANGSGTSYAANATFDMGAANVTLYAQWTVSPGGGSGSGDGTGSGGGGGIPTLPDNSKVISVNGELSLPAGRMGKVSLGDAITIDIPANATDKELKLTIKQLTGTQDLLTDEDVLASPIFEILKNFSENFSKPVTLTFKFDPTKLSGNQRAAVFYYDEVQKKWVEVGSVVRGNQITAAVTQFTKFAVMVVGQAASEPKPTINFSDISAHWAKASINQAVSSGIVTGYQDSTFKPDKTVTRAEFAVMLMNALKTQGAGAALTFTDTAKIGSWAQIAVAQAVQAGIINGYEDGTFRPAGEITRAEMAVIIAGALGKYSEANVTATSFADDKDIPAWAKAAVAYVKQTSIVQGKGGNKFAPEDHATRAEAVTVLLNMLAQKSK</sequence>
<dbReference type="InterPro" id="IPR051465">
    <property type="entry name" value="Cell_Envelope_Struct_Comp"/>
</dbReference>
<keyword evidence="5" id="KW-1185">Reference proteome</keyword>
<dbReference type="InterPro" id="IPR042229">
    <property type="entry name" value="Listeria/Bacterioides_rpt_sf"/>
</dbReference>
<dbReference type="PROSITE" id="PS51272">
    <property type="entry name" value="SLH"/>
    <property type="match status" value="3"/>
</dbReference>